<dbReference type="InterPro" id="IPR001206">
    <property type="entry name" value="Diacylglycerol_kinase_cat_dom"/>
</dbReference>
<evidence type="ECO:0000259" key="2">
    <source>
        <dbReference type="PROSITE" id="PS50146"/>
    </source>
</evidence>
<comment type="caution">
    <text evidence="3">The sequence shown here is derived from an EMBL/GenBank/DDBJ whole genome shotgun (WGS) entry which is preliminary data.</text>
</comment>
<dbReference type="PANTHER" id="PTHR11255:SF54">
    <property type="entry name" value="DIACYLGLYCEROL KINASE THETA"/>
    <property type="match status" value="1"/>
</dbReference>
<keyword evidence="4" id="KW-1185">Reference proteome</keyword>
<protein>
    <recommendedName>
        <fullName evidence="2">DAGKc domain-containing protein</fullName>
    </recommendedName>
</protein>
<dbReference type="GO" id="GO:0004143">
    <property type="term" value="F:ATP-dependent diacylglycerol kinase activity"/>
    <property type="evidence" value="ECO:0007669"/>
    <property type="project" value="InterPro"/>
</dbReference>
<sequence length="290" mass="32225">MIYFINPKSGSGLGLKLLAGRIAGTTVSIDPPRILEQLRKHVSPGDRLVVAGGDGTFSLVIGGLFRLGLAQEVSLYMFPIGTGNDLARSLRIKKFKQFPKTAADWEKRFPRAISIPIWRYGDQYFVNYLSWGMDAKMLAEVEGFRTLFPGNLALRKIGFTLASIQHMDYFVRSSSTLLIDGKPHDLKGKAGMIISNMPYYLGGSRINKINPEEPALSITFINHVADLIRLGLARNNRKKKPVLPYLTSDHIELSGPDLPMQIDGEVGIYRETAIELAGHIKVWVSGKKVR</sequence>
<dbReference type="GO" id="GO:0007165">
    <property type="term" value="P:signal transduction"/>
    <property type="evidence" value="ECO:0007669"/>
    <property type="project" value="InterPro"/>
</dbReference>
<name>A0A2D0NH44_FLAN2</name>
<dbReference type="GO" id="GO:0008270">
    <property type="term" value="F:zinc ion binding"/>
    <property type="evidence" value="ECO:0007669"/>
    <property type="project" value="UniProtKB-KW"/>
</dbReference>
<dbReference type="InterPro" id="IPR017438">
    <property type="entry name" value="ATP-NAD_kinase_N"/>
</dbReference>
<dbReference type="OrthoDB" id="9786026at2"/>
<proteinExistence type="predicted"/>
<evidence type="ECO:0000256" key="1">
    <source>
        <dbReference type="ARBA" id="ARBA00022771"/>
    </source>
</evidence>
<organism evidence="3 4">
    <name type="scientific">Flavilitoribacter nigricans (strain ATCC 23147 / DSM 23189 / NBRC 102662 / NCIMB 1420 / SS-2)</name>
    <name type="common">Lewinella nigricans</name>
    <dbReference type="NCBI Taxonomy" id="1122177"/>
    <lineage>
        <taxon>Bacteria</taxon>
        <taxon>Pseudomonadati</taxon>
        <taxon>Bacteroidota</taxon>
        <taxon>Saprospiria</taxon>
        <taxon>Saprospirales</taxon>
        <taxon>Lewinellaceae</taxon>
        <taxon>Flavilitoribacter</taxon>
    </lineage>
</organism>
<dbReference type="SMART" id="SM00046">
    <property type="entry name" value="DAGKc"/>
    <property type="match status" value="1"/>
</dbReference>
<dbReference type="AlphaFoldDB" id="A0A2D0NH44"/>
<dbReference type="Gene3D" id="2.60.200.40">
    <property type="match status" value="1"/>
</dbReference>
<keyword evidence="1" id="KW-0863">Zinc-finger</keyword>
<feature type="domain" description="DAGKc" evidence="2">
    <location>
        <begin position="1"/>
        <end position="124"/>
    </location>
</feature>
<dbReference type="SUPFAM" id="SSF111331">
    <property type="entry name" value="NAD kinase/diacylglycerol kinase-like"/>
    <property type="match status" value="1"/>
</dbReference>
<dbReference type="InterPro" id="IPR037607">
    <property type="entry name" value="DGK"/>
</dbReference>
<dbReference type="PROSITE" id="PS50146">
    <property type="entry name" value="DAGK"/>
    <property type="match status" value="1"/>
</dbReference>
<keyword evidence="1" id="KW-0862">Zinc</keyword>
<gene>
    <name evidence="3" type="ORF">CRP01_04905</name>
</gene>
<dbReference type="RefSeq" id="WP_099148894.1">
    <property type="nucleotide sequence ID" value="NZ_PDUD01000007.1"/>
</dbReference>
<evidence type="ECO:0000313" key="4">
    <source>
        <dbReference type="Proteomes" id="UP000223913"/>
    </source>
</evidence>
<dbReference type="Pfam" id="PF00781">
    <property type="entry name" value="DAGK_cat"/>
    <property type="match status" value="1"/>
</dbReference>
<dbReference type="PANTHER" id="PTHR11255">
    <property type="entry name" value="DIACYLGLYCEROL KINASE"/>
    <property type="match status" value="1"/>
</dbReference>
<dbReference type="Proteomes" id="UP000223913">
    <property type="component" value="Unassembled WGS sequence"/>
</dbReference>
<accession>A0A2D0NH44</accession>
<dbReference type="Gene3D" id="3.40.50.10330">
    <property type="entry name" value="Probable inorganic polyphosphate/atp-NAD kinase, domain 1"/>
    <property type="match status" value="1"/>
</dbReference>
<dbReference type="InterPro" id="IPR016064">
    <property type="entry name" value="NAD/diacylglycerol_kinase_sf"/>
</dbReference>
<evidence type="ECO:0000313" key="3">
    <source>
        <dbReference type="EMBL" id="PHN07738.1"/>
    </source>
</evidence>
<dbReference type="GO" id="GO:0016020">
    <property type="term" value="C:membrane"/>
    <property type="evidence" value="ECO:0007669"/>
    <property type="project" value="UniProtKB-SubCell"/>
</dbReference>
<keyword evidence="1" id="KW-0479">Metal-binding</keyword>
<dbReference type="EMBL" id="PDUD01000007">
    <property type="protein sequence ID" value="PHN07738.1"/>
    <property type="molecule type" value="Genomic_DNA"/>
</dbReference>
<reference evidence="3 4" key="1">
    <citation type="submission" date="2017-10" db="EMBL/GenBank/DDBJ databases">
        <title>The draft genome sequence of Lewinella nigricans NBRC 102662.</title>
        <authorList>
            <person name="Wang K."/>
        </authorList>
    </citation>
    <scope>NUCLEOTIDE SEQUENCE [LARGE SCALE GENOMIC DNA]</scope>
    <source>
        <strain evidence="3 4">NBRC 102662</strain>
    </source>
</reference>